<protein>
    <submittedName>
        <fullName evidence="1">Uncharacterized protein</fullName>
    </submittedName>
</protein>
<accession>A0A553PET7</accession>
<gene>
    <name evidence="1" type="ORF">TCAL_11559</name>
</gene>
<proteinExistence type="predicted"/>
<evidence type="ECO:0000313" key="1">
    <source>
        <dbReference type="EMBL" id="TRY76200.1"/>
    </source>
</evidence>
<name>A0A553PET7_TIGCA</name>
<keyword evidence="2" id="KW-1185">Reference proteome</keyword>
<sequence>MDLVESFLEDKLGDEAGRREIRDELCNESADFSDLDLSSLQIEEGTSKR</sequence>
<dbReference type="EMBL" id="VCGU01000004">
    <property type="protein sequence ID" value="TRY76200.1"/>
    <property type="molecule type" value="Genomic_DNA"/>
</dbReference>
<comment type="caution">
    <text evidence="1">The sequence shown here is derived from an EMBL/GenBank/DDBJ whole genome shotgun (WGS) entry which is preliminary data.</text>
</comment>
<organism evidence="1 2">
    <name type="scientific">Tigriopus californicus</name>
    <name type="common">Marine copepod</name>
    <dbReference type="NCBI Taxonomy" id="6832"/>
    <lineage>
        <taxon>Eukaryota</taxon>
        <taxon>Metazoa</taxon>
        <taxon>Ecdysozoa</taxon>
        <taxon>Arthropoda</taxon>
        <taxon>Crustacea</taxon>
        <taxon>Multicrustacea</taxon>
        <taxon>Hexanauplia</taxon>
        <taxon>Copepoda</taxon>
        <taxon>Harpacticoida</taxon>
        <taxon>Harpacticidae</taxon>
        <taxon>Tigriopus</taxon>
    </lineage>
</organism>
<dbReference type="Proteomes" id="UP000318571">
    <property type="component" value="Chromosome 5"/>
</dbReference>
<reference evidence="1 2" key="1">
    <citation type="journal article" date="2018" name="Nat. Ecol. Evol.">
        <title>Genomic signatures of mitonuclear coevolution across populations of Tigriopus californicus.</title>
        <authorList>
            <person name="Barreto F.S."/>
            <person name="Watson E.T."/>
            <person name="Lima T.G."/>
            <person name="Willett C.S."/>
            <person name="Edmands S."/>
            <person name="Li W."/>
            <person name="Burton R.S."/>
        </authorList>
    </citation>
    <scope>NUCLEOTIDE SEQUENCE [LARGE SCALE GENOMIC DNA]</scope>
    <source>
        <strain evidence="1 2">San Diego</strain>
    </source>
</reference>
<feature type="non-terminal residue" evidence="1">
    <location>
        <position position="49"/>
    </location>
</feature>
<evidence type="ECO:0000313" key="2">
    <source>
        <dbReference type="Proteomes" id="UP000318571"/>
    </source>
</evidence>
<dbReference type="AlphaFoldDB" id="A0A553PET7"/>